<dbReference type="Proteomes" id="UP000759131">
    <property type="component" value="Unassembled WGS sequence"/>
</dbReference>
<sequence>MAQQLTQIMASLVTTDVGEDEDNKQQLKIYAKNSMDRFGDDLCELLLSYLSLEDRFRYECVSKQFQRTVFVSVVDINIFKALKRIKSTEILTKMAKSCANIESIDCRGMWIYYEDIQAIPSISARIPEALAIFRDNCRHLREIHCDFLQNCDLLIERFGPLVTRITNMSSDGKQSLNSESQTHETVAQITSQLSRLTQLRELTLGWDLMNENSLSESLRTIVTSHSECLDHISRLPALKTLELLGVNGIDLRDSDIENLFSKNIIIDMGSGDGAVTKELATRVPHRQLVAIDVNPAMIEYSQRVNSLPTIEYAIQDLSLTWPELGPDVRLLEAKVDLIFSNHCFHYIRDKTRVLSICRRLLATGGTIHASILLLPDLNRKLPADRRKGWCLSVDQQLDVWRRAVADNGLTADVFEVFEEDYRFTRTQIIGQYFQT</sequence>
<dbReference type="InterPro" id="IPR029063">
    <property type="entry name" value="SAM-dependent_MTases_sf"/>
</dbReference>
<dbReference type="InterPro" id="IPR032675">
    <property type="entry name" value="LRR_dom_sf"/>
</dbReference>
<gene>
    <name evidence="2" type="ORF">OSB1V03_LOCUS3495</name>
</gene>
<evidence type="ECO:0000259" key="1">
    <source>
        <dbReference type="Pfam" id="PF08242"/>
    </source>
</evidence>
<evidence type="ECO:0000313" key="3">
    <source>
        <dbReference type="Proteomes" id="UP000759131"/>
    </source>
</evidence>
<dbReference type="PANTHER" id="PTHR43861">
    <property type="entry name" value="TRANS-ACONITATE 2-METHYLTRANSFERASE-RELATED"/>
    <property type="match status" value="1"/>
</dbReference>
<accession>A0A7R9PWL8</accession>
<name>A0A7R9PWL8_9ACAR</name>
<evidence type="ECO:0000313" key="2">
    <source>
        <dbReference type="EMBL" id="CAD7623034.1"/>
    </source>
</evidence>
<dbReference type="OrthoDB" id="8300214at2759"/>
<feature type="domain" description="Methyltransferase type 12" evidence="1">
    <location>
        <begin position="267"/>
        <end position="366"/>
    </location>
</feature>
<dbReference type="Gene3D" id="3.80.10.10">
    <property type="entry name" value="Ribonuclease Inhibitor"/>
    <property type="match status" value="1"/>
</dbReference>
<proteinExistence type="predicted"/>
<dbReference type="Gene3D" id="3.40.50.150">
    <property type="entry name" value="Vaccinia Virus protein VP39"/>
    <property type="match status" value="1"/>
</dbReference>
<dbReference type="AlphaFoldDB" id="A0A7R9PWL8"/>
<dbReference type="Pfam" id="PF08242">
    <property type="entry name" value="Methyltransf_12"/>
    <property type="match status" value="1"/>
</dbReference>
<reference evidence="2" key="1">
    <citation type="submission" date="2020-11" db="EMBL/GenBank/DDBJ databases">
        <authorList>
            <person name="Tran Van P."/>
        </authorList>
    </citation>
    <scope>NUCLEOTIDE SEQUENCE</scope>
</reference>
<dbReference type="InterPro" id="IPR013217">
    <property type="entry name" value="Methyltransf_12"/>
</dbReference>
<dbReference type="EMBL" id="OC856000">
    <property type="protein sequence ID" value="CAD7623034.1"/>
    <property type="molecule type" value="Genomic_DNA"/>
</dbReference>
<dbReference type="SUPFAM" id="SSF53335">
    <property type="entry name" value="S-adenosyl-L-methionine-dependent methyltransferases"/>
    <property type="match status" value="1"/>
</dbReference>
<dbReference type="CDD" id="cd02440">
    <property type="entry name" value="AdoMet_MTases"/>
    <property type="match status" value="1"/>
</dbReference>
<protein>
    <recommendedName>
        <fullName evidence="1">Methyltransferase type 12 domain-containing protein</fullName>
    </recommendedName>
</protein>
<keyword evidence="3" id="KW-1185">Reference proteome</keyword>
<dbReference type="SUPFAM" id="SSF52047">
    <property type="entry name" value="RNI-like"/>
    <property type="match status" value="1"/>
</dbReference>
<dbReference type="PANTHER" id="PTHR43861:SF1">
    <property type="entry name" value="TRANS-ACONITATE 2-METHYLTRANSFERASE"/>
    <property type="match status" value="1"/>
</dbReference>
<dbReference type="EMBL" id="CAJPIZ010001425">
    <property type="protein sequence ID" value="CAG2103464.1"/>
    <property type="molecule type" value="Genomic_DNA"/>
</dbReference>
<organism evidence="2">
    <name type="scientific">Medioppia subpectinata</name>
    <dbReference type="NCBI Taxonomy" id="1979941"/>
    <lineage>
        <taxon>Eukaryota</taxon>
        <taxon>Metazoa</taxon>
        <taxon>Ecdysozoa</taxon>
        <taxon>Arthropoda</taxon>
        <taxon>Chelicerata</taxon>
        <taxon>Arachnida</taxon>
        <taxon>Acari</taxon>
        <taxon>Acariformes</taxon>
        <taxon>Sarcoptiformes</taxon>
        <taxon>Oribatida</taxon>
        <taxon>Brachypylina</taxon>
        <taxon>Oppioidea</taxon>
        <taxon>Oppiidae</taxon>
        <taxon>Medioppia</taxon>
    </lineage>
</organism>